<evidence type="ECO:0000313" key="2">
    <source>
        <dbReference type="Proteomes" id="UP001219066"/>
    </source>
</evidence>
<dbReference type="EMBL" id="CP120956">
    <property type="protein sequence ID" value="WFF81232.1"/>
    <property type="molecule type" value="Genomic_DNA"/>
</dbReference>
<evidence type="ECO:0008006" key="3">
    <source>
        <dbReference type="Google" id="ProtNLM"/>
    </source>
</evidence>
<dbReference type="AlphaFoldDB" id="A0AAX3SM74"/>
<dbReference type="RefSeq" id="WP_248694828.1">
    <property type="nucleotide sequence ID" value="NZ_CP120956.1"/>
</dbReference>
<organism evidence="1 2">
    <name type="scientific">Delftia tsuruhatensis</name>
    <dbReference type="NCBI Taxonomy" id="180282"/>
    <lineage>
        <taxon>Bacteria</taxon>
        <taxon>Pseudomonadati</taxon>
        <taxon>Pseudomonadota</taxon>
        <taxon>Betaproteobacteria</taxon>
        <taxon>Burkholderiales</taxon>
        <taxon>Comamonadaceae</taxon>
        <taxon>Delftia</taxon>
    </lineage>
</organism>
<sequence length="64" mass="6825">MLKIKMYPAKNGDSFLVDAGGTFILIDAGFASTFQDFGPSEPRRSVIYGAAWVRARLQSVAAGG</sequence>
<evidence type="ECO:0000313" key="1">
    <source>
        <dbReference type="EMBL" id="WFF81232.1"/>
    </source>
</evidence>
<proteinExistence type="predicted"/>
<dbReference type="Proteomes" id="UP001219066">
    <property type="component" value="Chromosome"/>
</dbReference>
<gene>
    <name evidence="1" type="ORF">PYR84_00760</name>
</gene>
<name>A0AAX3SM74_9BURK</name>
<protein>
    <recommendedName>
        <fullName evidence="3">MBL fold metallo-hydrolase</fullName>
    </recommendedName>
</protein>
<accession>A0AAX3SM74</accession>
<reference evidence="1" key="1">
    <citation type="submission" date="2023-03" db="EMBL/GenBank/DDBJ databases">
        <title>Synergistic degradation of erythromycin by symbiotic bacteria Ery-6A and Ery-6B and application in simulated water remediation.</title>
        <authorList>
            <person name="Xu S."/>
        </authorList>
    </citation>
    <scope>NUCLEOTIDE SEQUENCE</scope>
    <source>
        <strain evidence="1">Ery-6A</strain>
    </source>
</reference>